<gene>
    <name evidence="1" type="ORF">RRF57_002239</name>
</gene>
<evidence type="ECO:0000313" key="1">
    <source>
        <dbReference type="EMBL" id="KAK5626523.1"/>
    </source>
</evidence>
<reference evidence="1 2" key="1">
    <citation type="submission" date="2023-10" db="EMBL/GenBank/DDBJ databases">
        <title>Draft genome sequence of Xylaria bambusicola isolate GMP-LS, the root and basal stem rot pathogen of sugarcane in Indonesia.</title>
        <authorList>
            <person name="Selvaraj P."/>
            <person name="Muralishankar V."/>
            <person name="Muruganantham S."/>
            <person name="Sp S."/>
            <person name="Haryani S."/>
            <person name="Lau K.J.X."/>
            <person name="Naqvi N.I."/>
        </authorList>
    </citation>
    <scope>NUCLEOTIDE SEQUENCE [LARGE SCALE GENOMIC DNA]</scope>
    <source>
        <strain evidence="1">GMP-LS</strain>
    </source>
</reference>
<dbReference type="EMBL" id="JAWHQM010000003">
    <property type="protein sequence ID" value="KAK5626523.1"/>
    <property type="molecule type" value="Genomic_DNA"/>
</dbReference>
<sequence>MLFEAEEAVAGTDVDVDNGDRSGGSFLIPRRVIVTSIMDAGYVYRDNITANTWKQMIARRNVRFDGCYRQRRQEQDVEKQCDSTVEIVRKDDRRAN</sequence>
<evidence type="ECO:0000313" key="2">
    <source>
        <dbReference type="Proteomes" id="UP001305414"/>
    </source>
</evidence>
<proteinExistence type="predicted"/>
<accession>A0AAN7UE86</accession>
<protein>
    <submittedName>
        <fullName evidence="1">Uncharacterized protein</fullName>
    </submittedName>
</protein>
<name>A0AAN7UE86_9PEZI</name>
<dbReference type="Proteomes" id="UP001305414">
    <property type="component" value="Unassembled WGS sequence"/>
</dbReference>
<comment type="caution">
    <text evidence="1">The sequence shown here is derived from an EMBL/GenBank/DDBJ whole genome shotgun (WGS) entry which is preliminary data.</text>
</comment>
<keyword evidence="2" id="KW-1185">Reference proteome</keyword>
<organism evidence="1 2">
    <name type="scientific">Xylaria bambusicola</name>
    <dbReference type="NCBI Taxonomy" id="326684"/>
    <lineage>
        <taxon>Eukaryota</taxon>
        <taxon>Fungi</taxon>
        <taxon>Dikarya</taxon>
        <taxon>Ascomycota</taxon>
        <taxon>Pezizomycotina</taxon>
        <taxon>Sordariomycetes</taxon>
        <taxon>Xylariomycetidae</taxon>
        <taxon>Xylariales</taxon>
        <taxon>Xylariaceae</taxon>
        <taxon>Xylaria</taxon>
    </lineage>
</organism>
<dbReference type="AlphaFoldDB" id="A0AAN7UE86"/>